<dbReference type="InterPro" id="IPR032675">
    <property type="entry name" value="LRR_dom_sf"/>
</dbReference>
<keyword evidence="1" id="KW-0812">Transmembrane</keyword>
<feature type="transmembrane region" description="Helical" evidence="1">
    <location>
        <begin position="107"/>
        <end position="126"/>
    </location>
</feature>
<keyword evidence="1" id="KW-0472">Membrane</keyword>
<dbReference type="Proteomes" id="UP001595805">
    <property type="component" value="Unassembled WGS sequence"/>
</dbReference>
<keyword evidence="5" id="KW-1185">Reference proteome</keyword>
<feature type="transmembrane region" description="Helical" evidence="1">
    <location>
        <begin position="76"/>
        <end position="95"/>
    </location>
</feature>
<evidence type="ECO:0000256" key="1">
    <source>
        <dbReference type="SAM" id="Phobius"/>
    </source>
</evidence>
<dbReference type="Pfam" id="PF07635">
    <property type="entry name" value="PSCyt1"/>
    <property type="match status" value="1"/>
</dbReference>
<keyword evidence="1" id="KW-1133">Transmembrane helix</keyword>
<gene>
    <name evidence="4" type="ORF">ACFOSV_10275</name>
</gene>
<feature type="domain" description="DUF2231" evidence="3">
    <location>
        <begin position="11"/>
        <end position="128"/>
    </location>
</feature>
<evidence type="ECO:0000259" key="2">
    <source>
        <dbReference type="Pfam" id="PF07635"/>
    </source>
</evidence>
<dbReference type="InterPro" id="IPR011429">
    <property type="entry name" value="Cyt_c_Planctomycete-type"/>
</dbReference>
<proteinExistence type="predicted"/>
<sequence length="458" mass="51600">MEFLLPLFGRFHPLFVHLPIGILFFAVLLIFISGKEKNSFKGVIPIAFLVGTCFALLSGISGFLQYRYEGYSWETVQIHLILGWSTIAISAWLYFQFRKQPEIDNRLRVQSAGLLLLLMATGHFGGNITHGDDYLIEVLPPGLKASLGLEFEESKPLQLPEDNWEELAFYEGAIQPILNHNCTSCHNPRNRKGELDLTTAKGLLSGGENGEVLVHGNLTNSALFARLVLPKEDEDHMPPKEKRQPKKEEIELIKTWIEGGASMEKTLGEAKVPSSLVSAFFEREEIPFYPETTLGKVSEDSISKIRERGFFIENISLASPLFRVSCLNFPDFQDQDWSYLDRISSHITYLDLSETKASSKILESLQTLENLTILKLNSLPLSGENLELLINNQNLKIIYLNSSNISIENLRLLDGHPSLEKVYAFKTPASSQEKVKLSFELETGDFMLPKLATDTIVY</sequence>
<protein>
    <submittedName>
        <fullName evidence="4">C-type cytochrome domain-containing protein</fullName>
    </submittedName>
</protein>
<name>A0ABV8ASB2_9BACT</name>
<organism evidence="4 5">
    <name type="scientific">Algoriphagus namhaensis</name>
    <dbReference type="NCBI Taxonomy" id="915353"/>
    <lineage>
        <taxon>Bacteria</taxon>
        <taxon>Pseudomonadati</taxon>
        <taxon>Bacteroidota</taxon>
        <taxon>Cytophagia</taxon>
        <taxon>Cytophagales</taxon>
        <taxon>Cyclobacteriaceae</taxon>
        <taxon>Algoriphagus</taxon>
    </lineage>
</organism>
<dbReference type="PANTHER" id="PTHR35889:SF3">
    <property type="entry name" value="F-BOX DOMAIN-CONTAINING PROTEIN"/>
    <property type="match status" value="1"/>
</dbReference>
<dbReference type="Gene3D" id="3.80.10.10">
    <property type="entry name" value="Ribonuclease Inhibitor"/>
    <property type="match status" value="1"/>
</dbReference>
<evidence type="ECO:0000313" key="5">
    <source>
        <dbReference type="Proteomes" id="UP001595805"/>
    </source>
</evidence>
<dbReference type="SUPFAM" id="SSF52047">
    <property type="entry name" value="RNI-like"/>
    <property type="match status" value="1"/>
</dbReference>
<reference evidence="5" key="1">
    <citation type="journal article" date="2019" name="Int. J. Syst. Evol. Microbiol.">
        <title>The Global Catalogue of Microorganisms (GCM) 10K type strain sequencing project: providing services to taxonomists for standard genome sequencing and annotation.</title>
        <authorList>
            <consortium name="The Broad Institute Genomics Platform"/>
            <consortium name="The Broad Institute Genome Sequencing Center for Infectious Disease"/>
            <person name="Wu L."/>
            <person name="Ma J."/>
        </authorList>
    </citation>
    <scope>NUCLEOTIDE SEQUENCE [LARGE SCALE GENOMIC DNA]</scope>
    <source>
        <strain evidence="5">CCUG 60523</strain>
    </source>
</reference>
<feature type="transmembrane region" description="Helical" evidence="1">
    <location>
        <begin position="14"/>
        <end position="32"/>
    </location>
</feature>
<evidence type="ECO:0000313" key="4">
    <source>
        <dbReference type="EMBL" id="MFC3880565.1"/>
    </source>
</evidence>
<dbReference type="EMBL" id="JBHRZS010000007">
    <property type="protein sequence ID" value="MFC3880565.1"/>
    <property type="molecule type" value="Genomic_DNA"/>
</dbReference>
<feature type="transmembrane region" description="Helical" evidence="1">
    <location>
        <begin position="44"/>
        <end position="64"/>
    </location>
</feature>
<comment type="caution">
    <text evidence="4">The sequence shown here is derived from an EMBL/GenBank/DDBJ whole genome shotgun (WGS) entry which is preliminary data.</text>
</comment>
<feature type="domain" description="Cytochrome C Planctomycete-type" evidence="2">
    <location>
        <begin position="182"/>
        <end position="241"/>
    </location>
</feature>
<dbReference type="PANTHER" id="PTHR35889">
    <property type="entry name" value="CYCLOINULO-OLIGOSACCHARIDE FRUCTANOTRANSFERASE-RELATED"/>
    <property type="match status" value="1"/>
</dbReference>
<accession>A0ABV8ASB2</accession>
<dbReference type="RefSeq" id="WP_377905922.1">
    <property type="nucleotide sequence ID" value="NZ_JBHRZS010000007.1"/>
</dbReference>
<evidence type="ECO:0000259" key="3">
    <source>
        <dbReference type="Pfam" id="PF09990"/>
    </source>
</evidence>
<dbReference type="InterPro" id="IPR019251">
    <property type="entry name" value="DUF2231_TM"/>
</dbReference>
<dbReference type="Pfam" id="PF09990">
    <property type="entry name" value="DUF2231"/>
    <property type="match status" value="1"/>
</dbReference>